<keyword evidence="4" id="KW-1185">Reference proteome</keyword>
<dbReference type="AlphaFoldDB" id="A0A7W1XDF8"/>
<organism evidence="3 4">
    <name type="scientific">Thermoactinomyces daqus</name>
    <dbReference type="NCBI Taxonomy" id="1329516"/>
    <lineage>
        <taxon>Bacteria</taxon>
        <taxon>Bacillati</taxon>
        <taxon>Bacillota</taxon>
        <taxon>Bacilli</taxon>
        <taxon>Bacillales</taxon>
        <taxon>Thermoactinomycetaceae</taxon>
        <taxon>Thermoactinomyces</taxon>
    </lineage>
</organism>
<dbReference type="SUPFAM" id="SSF89447">
    <property type="entry name" value="AbrB/MazE/MraZ-like"/>
    <property type="match status" value="1"/>
</dbReference>
<dbReference type="Pfam" id="PF04014">
    <property type="entry name" value="MazE_antitoxin"/>
    <property type="match status" value="1"/>
</dbReference>
<sequence>MTMKIRKVTGIGNVMIPKEYRDQMGLQAGDQVLITCQDNKLIITKVDERKLAKLINE</sequence>
<protein>
    <submittedName>
        <fullName evidence="3">AbrB/MazE/SpoVT family DNA-binding domain-containing protein</fullName>
    </submittedName>
</protein>
<reference evidence="3 4" key="1">
    <citation type="submission" date="2020-07" db="EMBL/GenBank/DDBJ databases">
        <authorList>
            <person name="Feng H."/>
        </authorList>
    </citation>
    <scope>NUCLEOTIDE SEQUENCE [LARGE SCALE GENOMIC DNA]</scope>
    <source>
        <strain evidence="4">s-11</strain>
    </source>
</reference>
<comment type="caution">
    <text evidence="3">The sequence shown here is derived from an EMBL/GenBank/DDBJ whole genome shotgun (WGS) entry which is preliminary data.</text>
</comment>
<evidence type="ECO:0000256" key="1">
    <source>
        <dbReference type="PROSITE-ProRule" id="PRU01076"/>
    </source>
</evidence>
<dbReference type="NCBIfam" id="TIGR01439">
    <property type="entry name" value="lp_hng_hel_AbrB"/>
    <property type="match status" value="1"/>
</dbReference>
<dbReference type="EMBL" id="JACEIP010000047">
    <property type="protein sequence ID" value="MBA4544578.1"/>
    <property type="molecule type" value="Genomic_DNA"/>
</dbReference>
<dbReference type="RefSeq" id="WP_160173823.1">
    <property type="nucleotide sequence ID" value="NZ_JACEIP010000047.1"/>
</dbReference>
<evidence type="ECO:0000313" key="3">
    <source>
        <dbReference type="EMBL" id="MBA4544578.1"/>
    </source>
</evidence>
<feature type="domain" description="SpoVT-AbrB" evidence="2">
    <location>
        <begin position="3"/>
        <end position="48"/>
    </location>
</feature>
<dbReference type="InterPro" id="IPR007159">
    <property type="entry name" value="SpoVT-AbrB_dom"/>
</dbReference>
<dbReference type="SMART" id="SM00966">
    <property type="entry name" value="SpoVT_AbrB"/>
    <property type="match status" value="1"/>
</dbReference>
<dbReference type="PROSITE" id="PS51740">
    <property type="entry name" value="SPOVT_ABRB"/>
    <property type="match status" value="1"/>
</dbReference>
<keyword evidence="1 3" id="KW-0238">DNA-binding</keyword>
<dbReference type="Proteomes" id="UP000530514">
    <property type="component" value="Unassembled WGS sequence"/>
</dbReference>
<dbReference type="Gene3D" id="2.10.260.10">
    <property type="match status" value="1"/>
</dbReference>
<dbReference type="OrthoDB" id="9811597at2"/>
<evidence type="ECO:0000313" key="4">
    <source>
        <dbReference type="Proteomes" id="UP000530514"/>
    </source>
</evidence>
<proteinExistence type="predicted"/>
<gene>
    <name evidence="3" type="ORF">H1164_17255</name>
</gene>
<name>A0A7W1XDF8_9BACL</name>
<evidence type="ECO:0000259" key="2">
    <source>
        <dbReference type="PROSITE" id="PS51740"/>
    </source>
</evidence>
<accession>A0A7W1XDF8</accession>
<dbReference type="InterPro" id="IPR037914">
    <property type="entry name" value="SpoVT-AbrB_sf"/>
</dbReference>
<dbReference type="GO" id="GO:0003677">
    <property type="term" value="F:DNA binding"/>
    <property type="evidence" value="ECO:0007669"/>
    <property type="project" value="UniProtKB-UniRule"/>
</dbReference>